<dbReference type="GO" id="GO:0004818">
    <property type="term" value="F:glutamate-tRNA ligase activity"/>
    <property type="evidence" value="ECO:0007669"/>
    <property type="project" value="UniProtKB-EC"/>
</dbReference>
<dbReference type="SUPFAM" id="SSF47616">
    <property type="entry name" value="GST C-terminal domain-like"/>
    <property type="match status" value="1"/>
</dbReference>
<evidence type="ECO:0000256" key="6">
    <source>
        <dbReference type="ARBA" id="ARBA00022555"/>
    </source>
</evidence>
<evidence type="ECO:0000256" key="11">
    <source>
        <dbReference type="ARBA" id="ARBA00022917"/>
    </source>
</evidence>
<evidence type="ECO:0000256" key="10">
    <source>
        <dbReference type="ARBA" id="ARBA00022884"/>
    </source>
</evidence>
<dbReference type="InterPro" id="IPR020059">
    <property type="entry name" value="Glu/Gln-tRNA-synth_Ib_codon-bd"/>
</dbReference>
<keyword evidence="7 17" id="KW-0436">Ligase</keyword>
<dbReference type="InterPro" id="IPR000924">
    <property type="entry name" value="Glu/Gln-tRNA-synth"/>
</dbReference>
<comment type="caution">
    <text evidence="20">The sequence shown here is derived from an EMBL/GenBank/DDBJ whole genome shotgun (WGS) entry which is preliminary data.</text>
</comment>
<gene>
    <name evidence="20" type="ORF">HK103_003355</name>
</gene>
<evidence type="ECO:0000313" key="20">
    <source>
        <dbReference type="EMBL" id="KAJ3258761.1"/>
    </source>
</evidence>
<organism evidence="20 21">
    <name type="scientific">Boothiomyces macroporosus</name>
    <dbReference type="NCBI Taxonomy" id="261099"/>
    <lineage>
        <taxon>Eukaryota</taxon>
        <taxon>Fungi</taxon>
        <taxon>Fungi incertae sedis</taxon>
        <taxon>Chytridiomycota</taxon>
        <taxon>Chytridiomycota incertae sedis</taxon>
        <taxon>Chytridiomycetes</taxon>
        <taxon>Rhizophydiales</taxon>
        <taxon>Terramycetaceae</taxon>
        <taxon>Boothiomyces</taxon>
    </lineage>
</organism>
<keyword evidence="11 17" id="KW-0648">Protein biosynthesis</keyword>
<evidence type="ECO:0000256" key="2">
    <source>
        <dbReference type="ARBA" id="ARBA00008927"/>
    </source>
</evidence>
<dbReference type="Pfam" id="PF00043">
    <property type="entry name" value="GST_C"/>
    <property type="match status" value="1"/>
</dbReference>
<evidence type="ECO:0000256" key="5">
    <source>
        <dbReference type="ARBA" id="ARBA00022553"/>
    </source>
</evidence>
<keyword evidence="4" id="KW-0963">Cytoplasm</keyword>
<dbReference type="GO" id="GO:0017102">
    <property type="term" value="C:methionyl glutamyl tRNA synthetase complex"/>
    <property type="evidence" value="ECO:0007669"/>
    <property type="project" value="TreeGrafter"/>
</dbReference>
<dbReference type="GO" id="GO:0005524">
    <property type="term" value="F:ATP binding"/>
    <property type="evidence" value="ECO:0007669"/>
    <property type="project" value="UniProtKB-KW"/>
</dbReference>
<evidence type="ECO:0000256" key="15">
    <source>
        <dbReference type="ARBA" id="ARBA00070830"/>
    </source>
</evidence>
<dbReference type="FunFam" id="3.90.800.10:FF:000001">
    <property type="entry name" value="Glutamine--tRNA ligase"/>
    <property type="match status" value="1"/>
</dbReference>
<feature type="region of interest" description="Disordered" evidence="18">
    <location>
        <begin position="710"/>
        <end position="731"/>
    </location>
</feature>
<evidence type="ECO:0000256" key="14">
    <source>
        <dbReference type="ARBA" id="ARBA00048351"/>
    </source>
</evidence>
<dbReference type="FunFam" id="3.40.50.620:FF:000070">
    <property type="entry name" value="Bifunctional glutamate/proline--tRNA ligase"/>
    <property type="match status" value="1"/>
</dbReference>
<dbReference type="PRINTS" id="PR00987">
    <property type="entry name" value="TRNASYNTHGLU"/>
</dbReference>
<feature type="domain" description="TRNA-binding" evidence="19">
    <location>
        <begin position="803"/>
        <end position="906"/>
    </location>
</feature>
<accession>A0AAD5ULS0</accession>
<dbReference type="FunFam" id="2.40.240.10:FF:000004">
    <property type="entry name" value="Glutamyl-tRNA synthetase, cytoplasmic"/>
    <property type="match status" value="1"/>
</dbReference>
<dbReference type="SUPFAM" id="SSF50715">
    <property type="entry name" value="Ribosomal protein L25-like"/>
    <property type="match status" value="1"/>
</dbReference>
<evidence type="ECO:0000256" key="7">
    <source>
        <dbReference type="ARBA" id="ARBA00022598"/>
    </source>
</evidence>
<dbReference type="InterPro" id="IPR050132">
    <property type="entry name" value="Gln/Glu-tRNA_Ligase"/>
</dbReference>
<dbReference type="Pfam" id="PF01588">
    <property type="entry name" value="tRNA_bind"/>
    <property type="match status" value="1"/>
</dbReference>
<name>A0AAD5ULS0_9FUNG</name>
<keyword evidence="6 16" id="KW-0820">tRNA-binding</keyword>
<dbReference type="Proteomes" id="UP001210925">
    <property type="component" value="Unassembled WGS sequence"/>
</dbReference>
<dbReference type="InterPro" id="IPR011035">
    <property type="entry name" value="Ribosomal_bL25/Gln-tRNA_synth"/>
</dbReference>
<evidence type="ECO:0000256" key="17">
    <source>
        <dbReference type="RuleBase" id="RU363037"/>
    </source>
</evidence>
<dbReference type="Gene3D" id="2.40.240.10">
    <property type="entry name" value="Ribosomal Protein L25, Chain P"/>
    <property type="match status" value="1"/>
</dbReference>
<evidence type="ECO:0000256" key="8">
    <source>
        <dbReference type="ARBA" id="ARBA00022741"/>
    </source>
</evidence>
<comment type="catalytic activity">
    <reaction evidence="14">
        <text>tRNA(Glu) + L-glutamate + ATP = L-glutamyl-tRNA(Glu) + AMP + diphosphate</text>
        <dbReference type="Rhea" id="RHEA:23540"/>
        <dbReference type="Rhea" id="RHEA-COMP:9663"/>
        <dbReference type="Rhea" id="RHEA-COMP:9680"/>
        <dbReference type="ChEBI" id="CHEBI:29985"/>
        <dbReference type="ChEBI" id="CHEBI:30616"/>
        <dbReference type="ChEBI" id="CHEBI:33019"/>
        <dbReference type="ChEBI" id="CHEBI:78442"/>
        <dbReference type="ChEBI" id="CHEBI:78520"/>
        <dbReference type="ChEBI" id="CHEBI:456215"/>
        <dbReference type="EC" id="6.1.1.17"/>
    </reaction>
</comment>
<dbReference type="InterPro" id="IPR020058">
    <property type="entry name" value="Glu/Gln-tRNA-synth_Ib_cat-dom"/>
</dbReference>
<dbReference type="PROSITE" id="PS50886">
    <property type="entry name" value="TRBD"/>
    <property type="match status" value="1"/>
</dbReference>
<dbReference type="Gene3D" id="3.40.50.620">
    <property type="entry name" value="HUPs"/>
    <property type="match status" value="1"/>
</dbReference>
<comment type="subcellular location">
    <subcellularLocation>
        <location evidence="1">Cytoplasm</location>
    </subcellularLocation>
</comment>
<dbReference type="Gene3D" id="1.20.1050.130">
    <property type="match status" value="1"/>
</dbReference>
<evidence type="ECO:0000256" key="4">
    <source>
        <dbReference type="ARBA" id="ARBA00022490"/>
    </source>
</evidence>
<dbReference type="Pfam" id="PF00749">
    <property type="entry name" value="tRNA-synt_1c"/>
    <property type="match status" value="1"/>
</dbReference>
<evidence type="ECO:0000256" key="9">
    <source>
        <dbReference type="ARBA" id="ARBA00022840"/>
    </source>
</evidence>
<protein>
    <recommendedName>
        <fullName evidence="15">Probable glutamate--tRNA ligase, cytoplasmic</fullName>
        <ecNumber evidence="3">6.1.1.17</ecNumber>
    </recommendedName>
    <alternativeName>
        <fullName evidence="13">Glutamyl-tRNA synthetase</fullName>
    </alternativeName>
</protein>
<dbReference type="InterPro" id="IPR002547">
    <property type="entry name" value="tRNA-bd_dom"/>
</dbReference>
<dbReference type="Pfam" id="PF20974">
    <property type="entry name" value="tRNA-synt_1c_C2"/>
    <property type="match status" value="1"/>
</dbReference>
<keyword evidence="8 17" id="KW-0547">Nucleotide-binding</keyword>
<dbReference type="EMBL" id="JADGKB010000024">
    <property type="protein sequence ID" value="KAJ3258761.1"/>
    <property type="molecule type" value="Genomic_DNA"/>
</dbReference>
<dbReference type="InterPro" id="IPR004526">
    <property type="entry name" value="Glu-tRNA-synth_arc/euk"/>
</dbReference>
<dbReference type="GO" id="GO:0006424">
    <property type="term" value="P:glutamyl-tRNA aminoacylation"/>
    <property type="evidence" value="ECO:0007669"/>
    <property type="project" value="InterPro"/>
</dbReference>
<reference evidence="20" key="1">
    <citation type="submission" date="2020-05" db="EMBL/GenBank/DDBJ databases">
        <title>Phylogenomic resolution of chytrid fungi.</title>
        <authorList>
            <person name="Stajich J.E."/>
            <person name="Amses K."/>
            <person name="Simmons R."/>
            <person name="Seto K."/>
            <person name="Myers J."/>
            <person name="Bonds A."/>
            <person name="Quandt C.A."/>
            <person name="Barry K."/>
            <person name="Liu P."/>
            <person name="Grigoriev I."/>
            <person name="Longcore J.E."/>
            <person name="James T.Y."/>
        </authorList>
    </citation>
    <scope>NUCLEOTIDE SEQUENCE</scope>
    <source>
        <strain evidence="20">PLAUS21</strain>
    </source>
</reference>
<dbReference type="GO" id="GO:0005829">
    <property type="term" value="C:cytosol"/>
    <property type="evidence" value="ECO:0007669"/>
    <property type="project" value="TreeGrafter"/>
</dbReference>
<keyword evidence="21" id="KW-1185">Reference proteome</keyword>
<dbReference type="Gene3D" id="3.90.800.10">
    <property type="entry name" value="Glutamyl-tRNA Synthetase, Domain 3"/>
    <property type="match status" value="1"/>
</dbReference>
<dbReference type="InterPro" id="IPR020061">
    <property type="entry name" value="Glu_tRNA_lig_a-bdl"/>
</dbReference>
<dbReference type="InterPro" id="IPR014729">
    <property type="entry name" value="Rossmann-like_a/b/a_fold"/>
</dbReference>
<dbReference type="InterPro" id="IPR036282">
    <property type="entry name" value="Glutathione-S-Trfase_C_sf"/>
</dbReference>
<keyword evidence="5" id="KW-0597">Phosphoprotein</keyword>
<dbReference type="GO" id="GO:0000049">
    <property type="term" value="F:tRNA binding"/>
    <property type="evidence" value="ECO:0007669"/>
    <property type="project" value="UniProtKB-UniRule"/>
</dbReference>
<dbReference type="FunFam" id="2.40.50.140:FF:000047">
    <property type="entry name" value="tyrosine--tRNA ligase, cytoplasmic isoform X2"/>
    <property type="match status" value="1"/>
</dbReference>
<dbReference type="Gene3D" id="2.40.50.140">
    <property type="entry name" value="Nucleic acid-binding proteins"/>
    <property type="match status" value="1"/>
</dbReference>
<dbReference type="SUPFAM" id="SSF50249">
    <property type="entry name" value="Nucleic acid-binding proteins"/>
    <property type="match status" value="1"/>
</dbReference>
<feature type="compositionally biased region" description="Basic and acidic residues" evidence="18">
    <location>
        <begin position="769"/>
        <end position="794"/>
    </location>
</feature>
<dbReference type="PANTHER" id="PTHR43097">
    <property type="entry name" value="GLUTAMINE-TRNA LIGASE"/>
    <property type="match status" value="1"/>
</dbReference>
<evidence type="ECO:0000256" key="12">
    <source>
        <dbReference type="ARBA" id="ARBA00023146"/>
    </source>
</evidence>
<dbReference type="GO" id="GO:0010494">
    <property type="term" value="C:cytoplasmic stress granule"/>
    <property type="evidence" value="ECO:0007669"/>
    <property type="project" value="UniProtKB-ARBA"/>
</dbReference>
<dbReference type="CDD" id="cd02799">
    <property type="entry name" value="tRNA_bind_EMAP-II_like"/>
    <property type="match status" value="1"/>
</dbReference>
<dbReference type="PANTHER" id="PTHR43097:SF5">
    <property type="entry name" value="GLUTAMATE--TRNA LIGASE"/>
    <property type="match status" value="1"/>
</dbReference>
<proteinExistence type="inferred from homology"/>
<keyword evidence="10 16" id="KW-0694">RNA-binding</keyword>
<dbReference type="InterPro" id="IPR004046">
    <property type="entry name" value="GST_C"/>
</dbReference>
<evidence type="ECO:0000256" key="16">
    <source>
        <dbReference type="PROSITE-ProRule" id="PRU00209"/>
    </source>
</evidence>
<dbReference type="InterPro" id="IPR020056">
    <property type="entry name" value="Rbsml_bL25/Gln-tRNA_synth_N"/>
</dbReference>
<dbReference type="InterPro" id="IPR049437">
    <property type="entry name" value="tRNA-synt_1c_C2"/>
</dbReference>
<keyword evidence="9 17" id="KW-0067">ATP-binding</keyword>
<dbReference type="AlphaFoldDB" id="A0AAD5ULS0"/>
<evidence type="ECO:0000256" key="13">
    <source>
        <dbReference type="ARBA" id="ARBA00030865"/>
    </source>
</evidence>
<sequence>MSVTKILFSFKTTPAYGPLVASYYASKASDPNFKIEFNSSEKPVVLHHQVEVTGINHVLRTIGTIYQKEFHLDNPITASQVDFWLDYCQDNLYTADFKTVSGCFDYLDNYLTLRSFMVGYHLTLADFAVWGALKSNAIFNKQLKGGKMDTKNLTRWYQYMNSLEAVEKALSLLDKAKDTGKDRGDKGNMDIPLPDAHEGQVVTRFPPEPSGYLHIGHAKAALLNDYFARSYKGKLIIRFDDTNPSKEKDEFENSIKEDLQLLGIKGDVVVHTSDHFDKIYQKALEFIKNGDAYVDNTDVDTMRNERFDGIESKNRNNSVKENLRLFEEMHKGTELGQTCCLRAKIDMQDKNKCMRDPVMYRCNLTPHHITGTKWKMYPTYDFACPLVDSYDGVTHALRTIEYRDRNPQYAWFLEKAKVRKVHIWDFSRLSFIYTLLSKRKLTWFVEENLVTGWDDPRFPTVRGIRRRGMTIDALRQYIISQGASQRELSLEWDKIWALNKKVIDPISPRHTALVNDKIVKVNVVGETVKTEIKAVPKHKKNPDLGNKLTTYAQNLYLEQVDAATVELGEEITLMDWGNVIVKDIKKSGDVVTSIDVTLNLDGDFKKTKKKFTWLAQGATADSKLIKTTLLDYDYLITKKKLEEDDDVKDFLTPQTEFRTEALGDSNLRLLKKGDIIQLERKGYYICDKEYTANDSVHLISIPDGRADSVASKAASATTPAAPKAKTQKKEANPWKISMYEVDSIYDGSYNPSSKVGSMYEIDSIYPKDAPKTTKAKEQKAKEEKPKKEGKKEQAAEPAGEASLITKLDIVVGKVLKVERHPDADSLYVETIDVGEPQPRTVVSGLVNFLKPEEIDQKLVVILKNLKPVSMRGIKSFAMVLCASNEDHTKVELLVPPKGSKPGDKIFFKGHAGEPEPELKPKKKVWETVQPDFLTTDDLVATWQGIPFETSKGVVKTGSLKKAHIK</sequence>
<feature type="region of interest" description="Disordered" evidence="18">
    <location>
        <begin position="769"/>
        <end position="798"/>
    </location>
</feature>
<evidence type="ECO:0000256" key="1">
    <source>
        <dbReference type="ARBA" id="ARBA00004496"/>
    </source>
</evidence>
<dbReference type="FunFam" id="1.10.1160.10:FF:000001">
    <property type="entry name" value="Glutamine--tRNA ligase"/>
    <property type="match status" value="1"/>
</dbReference>
<comment type="similarity">
    <text evidence="2">Belongs to the class-I aminoacyl-tRNA synthetase family. Glutamate--tRNA ligase type 2 subfamily.</text>
</comment>
<dbReference type="InterPro" id="IPR012340">
    <property type="entry name" value="NA-bd_OB-fold"/>
</dbReference>
<evidence type="ECO:0000256" key="18">
    <source>
        <dbReference type="SAM" id="MobiDB-lite"/>
    </source>
</evidence>
<feature type="compositionally biased region" description="Low complexity" evidence="18">
    <location>
        <begin position="710"/>
        <end position="724"/>
    </location>
</feature>
<dbReference type="HAMAP" id="MF_02076">
    <property type="entry name" value="Glu_tRNA_synth_type2"/>
    <property type="match status" value="1"/>
</dbReference>
<evidence type="ECO:0000256" key="3">
    <source>
        <dbReference type="ARBA" id="ARBA00012835"/>
    </source>
</evidence>
<dbReference type="Pfam" id="PF03950">
    <property type="entry name" value="tRNA-synt_1c_C"/>
    <property type="match status" value="1"/>
</dbReference>
<dbReference type="SUPFAM" id="SSF52374">
    <property type="entry name" value="Nucleotidylyl transferase"/>
    <property type="match status" value="1"/>
</dbReference>
<evidence type="ECO:0000313" key="21">
    <source>
        <dbReference type="Proteomes" id="UP001210925"/>
    </source>
</evidence>
<dbReference type="NCBIfam" id="TIGR00463">
    <property type="entry name" value="gltX_arch"/>
    <property type="match status" value="1"/>
</dbReference>
<dbReference type="EC" id="6.1.1.17" evidence="3"/>
<keyword evidence="12 17" id="KW-0030">Aminoacyl-tRNA synthetase</keyword>
<evidence type="ECO:0000259" key="19">
    <source>
        <dbReference type="PROSITE" id="PS50886"/>
    </source>
</evidence>
<dbReference type="PROSITE" id="PS00178">
    <property type="entry name" value="AA_TRNA_LIGASE_I"/>
    <property type="match status" value="1"/>
</dbReference>
<dbReference type="InterPro" id="IPR001412">
    <property type="entry name" value="aa-tRNA-synth_I_CS"/>
</dbReference>
<dbReference type="Gene3D" id="1.10.1160.10">
    <property type="entry name" value="Glutamyl-trna Synthetase, Domain 2"/>
    <property type="match status" value="1"/>
</dbReference>